<name>A0A813I1Q8_POLGL</name>
<feature type="compositionally biased region" description="Low complexity" evidence="1">
    <location>
        <begin position="31"/>
        <end position="48"/>
    </location>
</feature>
<sequence length="100" mass="11366">MPKLLFFFAHTRYRRCWRSCSLSSLKPARSLSDNNKDNNNNNHNNNKRSLSDNRGAGKEACGYCGCYCCCCRRCCCCCCCCCCMDTNVLEQKYQAAAKIT</sequence>
<gene>
    <name evidence="2" type="ORF">PGLA2088_LOCUS4029</name>
</gene>
<dbReference type="EMBL" id="CAJNNW010003634">
    <property type="protein sequence ID" value="CAE8645584.1"/>
    <property type="molecule type" value="Genomic_DNA"/>
</dbReference>
<accession>A0A813I1Q8</accession>
<organism evidence="2 3">
    <name type="scientific">Polarella glacialis</name>
    <name type="common">Dinoflagellate</name>
    <dbReference type="NCBI Taxonomy" id="89957"/>
    <lineage>
        <taxon>Eukaryota</taxon>
        <taxon>Sar</taxon>
        <taxon>Alveolata</taxon>
        <taxon>Dinophyceae</taxon>
        <taxon>Suessiales</taxon>
        <taxon>Suessiaceae</taxon>
        <taxon>Polarella</taxon>
    </lineage>
</organism>
<evidence type="ECO:0000256" key="1">
    <source>
        <dbReference type="SAM" id="MobiDB-lite"/>
    </source>
</evidence>
<dbReference type="AlphaFoldDB" id="A0A813I1Q8"/>
<dbReference type="Proteomes" id="UP000626109">
    <property type="component" value="Unassembled WGS sequence"/>
</dbReference>
<protein>
    <submittedName>
        <fullName evidence="2">Uncharacterized protein</fullName>
    </submittedName>
</protein>
<reference evidence="2" key="1">
    <citation type="submission" date="2021-02" db="EMBL/GenBank/DDBJ databases">
        <authorList>
            <person name="Dougan E. K."/>
            <person name="Rhodes N."/>
            <person name="Thang M."/>
            <person name="Chan C."/>
        </authorList>
    </citation>
    <scope>NUCLEOTIDE SEQUENCE</scope>
</reference>
<evidence type="ECO:0000313" key="2">
    <source>
        <dbReference type="EMBL" id="CAE8645584.1"/>
    </source>
</evidence>
<comment type="caution">
    <text evidence="2">The sequence shown here is derived from an EMBL/GenBank/DDBJ whole genome shotgun (WGS) entry which is preliminary data.</text>
</comment>
<evidence type="ECO:0000313" key="3">
    <source>
        <dbReference type="Proteomes" id="UP000626109"/>
    </source>
</evidence>
<feature type="region of interest" description="Disordered" evidence="1">
    <location>
        <begin position="31"/>
        <end position="53"/>
    </location>
</feature>
<proteinExistence type="predicted"/>